<organism evidence="1 2">
    <name type="scientific">Pseudomonas lini</name>
    <dbReference type="NCBI Taxonomy" id="163011"/>
    <lineage>
        <taxon>Bacteria</taxon>
        <taxon>Pseudomonadati</taxon>
        <taxon>Pseudomonadota</taxon>
        <taxon>Gammaproteobacteria</taxon>
        <taxon>Pseudomonadales</taxon>
        <taxon>Pseudomonadaceae</taxon>
        <taxon>Pseudomonas</taxon>
    </lineage>
</organism>
<dbReference type="EMBL" id="MOBN01000025">
    <property type="protein sequence ID" value="RON26812.1"/>
    <property type="molecule type" value="Genomic_DNA"/>
</dbReference>
<name>A0A423IMX8_9PSED</name>
<dbReference type="RefSeq" id="WP_123721107.1">
    <property type="nucleotide sequence ID" value="NZ_MOBN01000025.1"/>
</dbReference>
<comment type="caution">
    <text evidence="1">The sequence shown here is derived from an EMBL/GenBank/DDBJ whole genome shotgun (WGS) entry which is preliminary data.</text>
</comment>
<dbReference type="Proteomes" id="UP000284168">
    <property type="component" value="Unassembled WGS sequence"/>
</dbReference>
<accession>A0A423IMX8</accession>
<dbReference type="AlphaFoldDB" id="A0A423IMX8"/>
<reference evidence="1 2" key="1">
    <citation type="submission" date="2016-10" db="EMBL/GenBank/DDBJ databases">
        <title>Comparative genome analysis of multiple Pseudomonas spp. focuses on biocontrol and plant growth promoting traits.</title>
        <authorList>
            <person name="Tao X.-Y."/>
            <person name="Taylor C.G."/>
        </authorList>
    </citation>
    <scope>NUCLEOTIDE SEQUENCE [LARGE SCALE GENOMIC DNA]</scope>
    <source>
        <strain evidence="1 2">48C10</strain>
    </source>
</reference>
<gene>
    <name evidence="1" type="ORF">BK663_15770</name>
</gene>
<evidence type="ECO:0000313" key="1">
    <source>
        <dbReference type="EMBL" id="RON26812.1"/>
    </source>
</evidence>
<proteinExistence type="predicted"/>
<evidence type="ECO:0000313" key="2">
    <source>
        <dbReference type="Proteomes" id="UP000284168"/>
    </source>
</evidence>
<protein>
    <submittedName>
        <fullName evidence="1">Uncharacterized protein</fullName>
    </submittedName>
</protein>
<sequence>MPYPDLQNAVQRAGFTVTEFLDQRVYFGCWSLTVEGHEHTYLIVNEGRDGWLIIYRVGTAGTSTELDKKVSTWMDDADRATQCLIWLSGYHPPLQTRKVRSYYVIAEKDFVPEQPHSSDWPKFIGYSYDDDYFLFFEGKGHGLSGSAIPACEGKKAEWLTIFRALDVEWFISLLETLKFTSEEAFTLALTEKVGSLRVRRY</sequence>